<accession>A0A6G1KQM4</accession>
<dbReference type="Proteomes" id="UP000799428">
    <property type="component" value="Unassembled WGS sequence"/>
</dbReference>
<gene>
    <name evidence="1" type="ORF">K504DRAFT_7030</name>
</gene>
<evidence type="ECO:0000313" key="1">
    <source>
        <dbReference type="EMBL" id="KAF2714627.1"/>
    </source>
</evidence>
<dbReference type="OrthoDB" id="3799995at2759"/>
<protein>
    <submittedName>
        <fullName evidence="1">Uncharacterized protein</fullName>
    </submittedName>
</protein>
<keyword evidence="2" id="KW-1185">Reference proteome</keyword>
<name>A0A6G1KQM4_9PLEO</name>
<organism evidence="1 2">
    <name type="scientific">Pleomassaria siparia CBS 279.74</name>
    <dbReference type="NCBI Taxonomy" id="1314801"/>
    <lineage>
        <taxon>Eukaryota</taxon>
        <taxon>Fungi</taxon>
        <taxon>Dikarya</taxon>
        <taxon>Ascomycota</taxon>
        <taxon>Pezizomycotina</taxon>
        <taxon>Dothideomycetes</taxon>
        <taxon>Pleosporomycetidae</taxon>
        <taxon>Pleosporales</taxon>
        <taxon>Pleomassariaceae</taxon>
        <taxon>Pleomassaria</taxon>
    </lineage>
</organism>
<dbReference type="EMBL" id="MU005764">
    <property type="protein sequence ID" value="KAF2714627.1"/>
    <property type="molecule type" value="Genomic_DNA"/>
</dbReference>
<dbReference type="AlphaFoldDB" id="A0A6G1KQM4"/>
<reference evidence="1" key="1">
    <citation type="journal article" date="2020" name="Stud. Mycol.">
        <title>101 Dothideomycetes genomes: a test case for predicting lifestyles and emergence of pathogens.</title>
        <authorList>
            <person name="Haridas S."/>
            <person name="Albert R."/>
            <person name="Binder M."/>
            <person name="Bloem J."/>
            <person name="Labutti K."/>
            <person name="Salamov A."/>
            <person name="Andreopoulos B."/>
            <person name="Baker S."/>
            <person name="Barry K."/>
            <person name="Bills G."/>
            <person name="Bluhm B."/>
            <person name="Cannon C."/>
            <person name="Castanera R."/>
            <person name="Culley D."/>
            <person name="Daum C."/>
            <person name="Ezra D."/>
            <person name="Gonzalez J."/>
            <person name="Henrissat B."/>
            <person name="Kuo A."/>
            <person name="Liang C."/>
            <person name="Lipzen A."/>
            <person name="Lutzoni F."/>
            <person name="Magnuson J."/>
            <person name="Mondo S."/>
            <person name="Nolan M."/>
            <person name="Ohm R."/>
            <person name="Pangilinan J."/>
            <person name="Park H.-J."/>
            <person name="Ramirez L."/>
            <person name="Alfaro M."/>
            <person name="Sun H."/>
            <person name="Tritt A."/>
            <person name="Yoshinaga Y."/>
            <person name="Zwiers L.-H."/>
            <person name="Turgeon B."/>
            <person name="Goodwin S."/>
            <person name="Spatafora J."/>
            <person name="Crous P."/>
            <person name="Grigoriev I."/>
        </authorList>
    </citation>
    <scope>NUCLEOTIDE SEQUENCE</scope>
    <source>
        <strain evidence="1">CBS 279.74</strain>
    </source>
</reference>
<sequence length="192" mass="22358">MNRDTSIMLRRSQKLGPLLNAHCEQHGKKFLVEWNFIYWYRAPTMENPHKTRGHSLRWDMTPNVFDSNYQFPLRGMSNGDTLEVVEGNPRLVYGPHVIHSHGPDFVGEDPDQHLIEYHGDDQGALQTIAALESANETLRMSNEDLQLKNMQLPRLQIAYDNLRRVNERWRADFADILRENAQPRLVSYSDSD</sequence>
<proteinExistence type="predicted"/>
<evidence type="ECO:0000313" key="2">
    <source>
        <dbReference type="Proteomes" id="UP000799428"/>
    </source>
</evidence>